<reference evidence="2" key="1">
    <citation type="submission" date="2020-06" db="EMBL/GenBank/DDBJ databases">
        <authorList>
            <person name="Li T."/>
            <person name="Hu X."/>
            <person name="Zhang T."/>
            <person name="Song X."/>
            <person name="Zhang H."/>
            <person name="Dai N."/>
            <person name="Sheng W."/>
            <person name="Hou X."/>
            <person name="Wei L."/>
        </authorList>
    </citation>
    <scope>NUCLEOTIDE SEQUENCE</scope>
    <source>
        <strain evidence="2">KEN8</strain>
        <tissue evidence="2">Leaf</tissue>
    </source>
</reference>
<name>A0AAW2P8S1_9LAMI</name>
<accession>A0AAW2P8S1</accession>
<gene>
    <name evidence="2" type="ORF">Scaly_1577300</name>
</gene>
<comment type="caution">
    <text evidence="2">The sequence shown here is derived from an EMBL/GenBank/DDBJ whole genome shotgun (WGS) entry which is preliminary data.</text>
</comment>
<dbReference type="PANTHER" id="PTHR34461:SF2">
    <property type="entry name" value="EXPRESSED PROTEIN"/>
    <property type="match status" value="1"/>
</dbReference>
<dbReference type="AlphaFoldDB" id="A0AAW2P8S1"/>
<sequence length="275" mass="30688">MYCSIAIKKNDLHCEGPDEDELLKAEEKQKPASLISDTESQSSLMSRACDSEGVISTPEPCQPPDRLLSTRKVISPSSQEQLHLVMDSFQLCDYADQDVSDCKRKLFGKQSGKKASPVRSDIQSDKVNVNHRQPGQGCSESAIAFSQRQMHDMESLAVKLIDELKSMKDIVEQKLLFEAYRSISLKNNADEVKSAINNAKKVEEMARKWMSVMARDCNRFCKIMKMTPNNTTGSKDAVPRSRKKIIFADEAGGKLCHVKFFGDDETSPVSADGKQ</sequence>
<protein>
    <submittedName>
        <fullName evidence="2">Uncharacterized protein</fullName>
    </submittedName>
</protein>
<feature type="compositionally biased region" description="Polar residues" evidence="1">
    <location>
        <begin position="35"/>
        <end position="45"/>
    </location>
</feature>
<dbReference type="PANTHER" id="PTHR34461">
    <property type="entry name" value="EXPRESSED PROTEIN"/>
    <property type="match status" value="1"/>
</dbReference>
<evidence type="ECO:0000313" key="2">
    <source>
        <dbReference type="EMBL" id="KAL0351886.1"/>
    </source>
</evidence>
<dbReference type="EMBL" id="JACGWM010000009">
    <property type="protein sequence ID" value="KAL0351886.1"/>
    <property type="molecule type" value="Genomic_DNA"/>
</dbReference>
<organism evidence="2">
    <name type="scientific">Sesamum calycinum</name>
    <dbReference type="NCBI Taxonomy" id="2727403"/>
    <lineage>
        <taxon>Eukaryota</taxon>
        <taxon>Viridiplantae</taxon>
        <taxon>Streptophyta</taxon>
        <taxon>Embryophyta</taxon>
        <taxon>Tracheophyta</taxon>
        <taxon>Spermatophyta</taxon>
        <taxon>Magnoliopsida</taxon>
        <taxon>eudicotyledons</taxon>
        <taxon>Gunneridae</taxon>
        <taxon>Pentapetalae</taxon>
        <taxon>asterids</taxon>
        <taxon>lamiids</taxon>
        <taxon>Lamiales</taxon>
        <taxon>Pedaliaceae</taxon>
        <taxon>Sesamum</taxon>
    </lineage>
</organism>
<feature type="region of interest" description="Disordered" evidence="1">
    <location>
        <begin position="27"/>
        <end position="48"/>
    </location>
</feature>
<reference evidence="2" key="2">
    <citation type="journal article" date="2024" name="Plant">
        <title>Genomic evolution and insights into agronomic trait innovations of Sesamum species.</title>
        <authorList>
            <person name="Miao H."/>
            <person name="Wang L."/>
            <person name="Qu L."/>
            <person name="Liu H."/>
            <person name="Sun Y."/>
            <person name="Le M."/>
            <person name="Wang Q."/>
            <person name="Wei S."/>
            <person name="Zheng Y."/>
            <person name="Lin W."/>
            <person name="Duan Y."/>
            <person name="Cao H."/>
            <person name="Xiong S."/>
            <person name="Wang X."/>
            <person name="Wei L."/>
            <person name="Li C."/>
            <person name="Ma Q."/>
            <person name="Ju M."/>
            <person name="Zhao R."/>
            <person name="Li G."/>
            <person name="Mu C."/>
            <person name="Tian Q."/>
            <person name="Mei H."/>
            <person name="Zhang T."/>
            <person name="Gao T."/>
            <person name="Zhang H."/>
        </authorList>
    </citation>
    <scope>NUCLEOTIDE SEQUENCE</scope>
    <source>
        <strain evidence="2">KEN8</strain>
    </source>
</reference>
<proteinExistence type="predicted"/>
<evidence type="ECO:0000256" key="1">
    <source>
        <dbReference type="SAM" id="MobiDB-lite"/>
    </source>
</evidence>